<proteinExistence type="predicted"/>
<evidence type="ECO:0000313" key="2">
    <source>
        <dbReference type="Proteomes" id="UP001216139"/>
    </source>
</evidence>
<evidence type="ECO:0000313" key="1">
    <source>
        <dbReference type="EMBL" id="WCT13058.1"/>
    </source>
</evidence>
<gene>
    <name evidence="1" type="ORF">PQO05_03810</name>
</gene>
<accession>A0ABY7TBG2</accession>
<dbReference type="EMBL" id="CP117167">
    <property type="protein sequence ID" value="WCT13058.1"/>
    <property type="molecule type" value="Genomic_DNA"/>
</dbReference>
<reference evidence="1 2" key="1">
    <citation type="submission" date="2023-02" db="EMBL/GenBank/DDBJ databases">
        <title>Genome sequence of Mucilaginibacter jinjuensis strain KACC 16571.</title>
        <authorList>
            <person name="Kim S."/>
            <person name="Heo J."/>
            <person name="Kwon S.-W."/>
        </authorList>
    </citation>
    <scope>NUCLEOTIDE SEQUENCE [LARGE SCALE GENOMIC DNA]</scope>
    <source>
        <strain evidence="1 2">KACC 16571</strain>
    </source>
</reference>
<protein>
    <recommendedName>
        <fullName evidence="3">YD repeat-containing protein</fullName>
    </recommendedName>
</protein>
<evidence type="ECO:0008006" key="3">
    <source>
        <dbReference type="Google" id="ProtNLM"/>
    </source>
</evidence>
<organism evidence="1 2">
    <name type="scientific">Mucilaginibacter jinjuensis</name>
    <dbReference type="NCBI Taxonomy" id="1176721"/>
    <lineage>
        <taxon>Bacteria</taxon>
        <taxon>Pseudomonadati</taxon>
        <taxon>Bacteroidota</taxon>
        <taxon>Sphingobacteriia</taxon>
        <taxon>Sphingobacteriales</taxon>
        <taxon>Sphingobacteriaceae</taxon>
        <taxon>Mucilaginibacter</taxon>
    </lineage>
</organism>
<dbReference type="Proteomes" id="UP001216139">
    <property type="component" value="Chromosome"/>
</dbReference>
<sequence>MGTLTYDYINGYGVHQTKTVDFNKPLHYEYKYTAEGRRAARWRLQIFNSYLKNRIEVDAVQSEKFFTKEQLDELDAAIMKYKYS</sequence>
<keyword evidence="2" id="KW-1185">Reference proteome</keyword>
<dbReference type="RefSeq" id="WP_273631327.1">
    <property type="nucleotide sequence ID" value="NZ_CP117167.1"/>
</dbReference>
<name>A0ABY7TBG2_9SPHI</name>